<organism evidence="2 3">
    <name type="scientific">Komarekiella delphini-convector SJRDD-AB1</name>
    <dbReference type="NCBI Taxonomy" id="2593771"/>
    <lineage>
        <taxon>Bacteria</taxon>
        <taxon>Bacillati</taxon>
        <taxon>Cyanobacteriota</taxon>
        <taxon>Cyanophyceae</taxon>
        <taxon>Nostocales</taxon>
        <taxon>Nostocaceae</taxon>
        <taxon>Komarekiella</taxon>
        <taxon>Komarekiella delphini-convector</taxon>
    </lineage>
</organism>
<name>A0AA40VTE8_9NOST</name>
<gene>
    <name evidence="2" type="ORF">FNW02_25700</name>
</gene>
<reference evidence="2" key="1">
    <citation type="submission" date="2019-07" db="EMBL/GenBank/DDBJ databases">
        <title>Toxilogical consequences of a new and cryptic species of cyanobacteria (Komarekiella delphini-convector) recovered from the epidermis of a bottlenose dolphin and 1500 ft. in the air.</title>
        <authorList>
            <person name="Brown A.O."/>
            <person name="Dvorak P."/>
            <person name="Villanueva C.D."/>
            <person name="Foss A.J."/>
            <person name="Garvey A.D."/>
            <person name="Gibson Q.A."/>
            <person name="Johansen J.R."/>
            <person name="Casamatta D.A."/>
        </authorList>
    </citation>
    <scope>NUCLEOTIDE SEQUENCE</scope>
    <source>
        <strain evidence="2">SJRDD-AB1</strain>
    </source>
</reference>
<dbReference type="Pfam" id="PF00535">
    <property type="entry name" value="Glycos_transf_2"/>
    <property type="match status" value="1"/>
</dbReference>
<evidence type="ECO:0000313" key="2">
    <source>
        <dbReference type="EMBL" id="MBD6619125.1"/>
    </source>
</evidence>
<dbReference type="RefSeq" id="WP_191760322.1">
    <property type="nucleotide sequence ID" value="NZ_VJXY01000036.1"/>
</dbReference>
<dbReference type="AlphaFoldDB" id="A0AA40VTE8"/>
<sequence length="317" mass="36275">MPKVSVIIPAYNAMTYLPETLKSVLRQTFIDFEVLVIDDGSTDNIGQWANDLIDSRVKLIVQPNQGASVARNTGIAQAQGEYIAFLDADDLWKPTKLEKQVRYLEDNPTVGLVHTNMLLIDWQSRSSGRVMKSNAEGDALKQLLRQNTIVTSSVIVRNDCLKTVGEFDRNLRYSQDWDMWVRIAARYPFAVIKEPLVCYRQHQNNATKNWQMLEQGFGMIEKLFQSVSQELMYLKNRSYGYASIYLAWKAIQNGDRQQAIYFRTQAIAYYPQLRYSSGCIRLSVAIAIMQCLGADGFNRVLALIYALRRRFVSIIAQ</sequence>
<dbReference type="InterPro" id="IPR029044">
    <property type="entry name" value="Nucleotide-diphossugar_trans"/>
</dbReference>
<dbReference type="Gene3D" id="3.90.550.10">
    <property type="entry name" value="Spore Coat Polysaccharide Biosynthesis Protein SpsA, Chain A"/>
    <property type="match status" value="1"/>
</dbReference>
<feature type="domain" description="Glycosyltransferase 2-like" evidence="1">
    <location>
        <begin position="5"/>
        <end position="113"/>
    </location>
</feature>
<accession>A0AA40VTE8</accession>
<dbReference type="SUPFAM" id="SSF53448">
    <property type="entry name" value="Nucleotide-diphospho-sugar transferases"/>
    <property type="match status" value="1"/>
</dbReference>
<comment type="caution">
    <text evidence="2">The sequence shown here is derived from an EMBL/GenBank/DDBJ whole genome shotgun (WGS) entry which is preliminary data.</text>
</comment>
<dbReference type="GO" id="GO:0016758">
    <property type="term" value="F:hexosyltransferase activity"/>
    <property type="evidence" value="ECO:0007669"/>
    <property type="project" value="UniProtKB-ARBA"/>
</dbReference>
<keyword evidence="3" id="KW-1185">Reference proteome</keyword>
<dbReference type="PANTHER" id="PTHR22916:SF3">
    <property type="entry name" value="UDP-GLCNAC:BETAGAL BETA-1,3-N-ACETYLGLUCOSAMINYLTRANSFERASE-LIKE PROTEIN 1"/>
    <property type="match status" value="1"/>
</dbReference>
<protein>
    <submittedName>
        <fullName evidence="2">Glycosyltransferase</fullName>
    </submittedName>
</protein>
<evidence type="ECO:0000313" key="3">
    <source>
        <dbReference type="Proteomes" id="UP001165986"/>
    </source>
</evidence>
<dbReference type="PANTHER" id="PTHR22916">
    <property type="entry name" value="GLYCOSYLTRANSFERASE"/>
    <property type="match status" value="1"/>
</dbReference>
<dbReference type="EMBL" id="VJXY01000036">
    <property type="protein sequence ID" value="MBD6619125.1"/>
    <property type="molecule type" value="Genomic_DNA"/>
</dbReference>
<dbReference type="InterPro" id="IPR001173">
    <property type="entry name" value="Glyco_trans_2-like"/>
</dbReference>
<dbReference type="Proteomes" id="UP001165986">
    <property type="component" value="Unassembled WGS sequence"/>
</dbReference>
<evidence type="ECO:0000259" key="1">
    <source>
        <dbReference type="Pfam" id="PF00535"/>
    </source>
</evidence>
<proteinExistence type="predicted"/>